<feature type="compositionally biased region" description="Polar residues" evidence="5">
    <location>
        <begin position="68"/>
        <end position="81"/>
    </location>
</feature>
<feature type="repeat" description="WD" evidence="4">
    <location>
        <begin position="1088"/>
        <end position="1129"/>
    </location>
</feature>
<dbReference type="RefSeq" id="WP_316430140.1">
    <property type="nucleotide sequence ID" value="NZ_CP053586.1"/>
</dbReference>
<dbReference type="EMBL" id="CP053586">
    <property type="protein sequence ID" value="WNZ24369.1"/>
    <property type="molecule type" value="Genomic_DNA"/>
</dbReference>
<feature type="repeat" description="WD" evidence="4">
    <location>
        <begin position="1004"/>
        <end position="1045"/>
    </location>
</feature>
<evidence type="ECO:0000256" key="5">
    <source>
        <dbReference type="SAM" id="MobiDB-lite"/>
    </source>
</evidence>
<keyword evidence="3" id="KW-0833">Ubl conjugation pathway</keyword>
<dbReference type="PRINTS" id="PR00364">
    <property type="entry name" value="DISEASERSIST"/>
</dbReference>
<gene>
    <name evidence="8" type="ORF">HJG54_16900</name>
</gene>
<dbReference type="Pfam" id="PF23414">
    <property type="entry name" value="Beta-prop_EML_2"/>
    <property type="match status" value="1"/>
</dbReference>
<proteinExistence type="predicted"/>
<reference evidence="8" key="1">
    <citation type="submission" date="2020-05" db="EMBL/GenBank/DDBJ databases">
        <authorList>
            <person name="Zhu T."/>
            <person name="Keshari N."/>
            <person name="Lu X."/>
        </authorList>
    </citation>
    <scope>NUCLEOTIDE SEQUENCE</scope>
    <source>
        <strain evidence="8">NK1-12</strain>
    </source>
</reference>
<dbReference type="PANTHER" id="PTHR15622">
    <property type="entry name" value="WD40 REPEAT PROTEIN"/>
    <property type="match status" value="1"/>
</dbReference>
<dbReference type="SUPFAM" id="SSF52540">
    <property type="entry name" value="P-loop containing nucleoside triphosphate hydrolases"/>
    <property type="match status" value="1"/>
</dbReference>
<dbReference type="PROSITE" id="PS00678">
    <property type="entry name" value="WD_REPEATS_1"/>
    <property type="match status" value="7"/>
</dbReference>
<feature type="domain" description="NB-ARC" evidence="6">
    <location>
        <begin position="105"/>
        <end position="208"/>
    </location>
</feature>
<feature type="repeat" description="WD" evidence="4">
    <location>
        <begin position="668"/>
        <end position="709"/>
    </location>
</feature>
<dbReference type="InterPro" id="IPR002182">
    <property type="entry name" value="NB-ARC"/>
</dbReference>
<evidence type="ECO:0000256" key="1">
    <source>
        <dbReference type="ARBA" id="ARBA00022574"/>
    </source>
</evidence>
<dbReference type="PROSITE" id="PS50082">
    <property type="entry name" value="WD_REPEATS_2"/>
    <property type="match status" value="14"/>
</dbReference>
<dbReference type="Pfam" id="PF00400">
    <property type="entry name" value="WD40"/>
    <property type="match status" value="4"/>
</dbReference>
<dbReference type="PANTHER" id="PTHR15622:SF2">
    <property type="entry name" value="U4_U6 SMALL NUCLEAR RIBONUCLEOPROTEIN PRP4"/>
    <property type="match status" value="1"/>
</dbReference>
<name>A0AA96WG15_9CYAN</name>
<dbReference type="InterPro" id="IPR027417">
    <property type="entry name" value="P-loop_NTPase"/>
</dbReference>
<feature type="repeat" description="WD" evidence="4">
    <location>
        <begin position="794"/>
        <end position="835"/>
    </location>
</feature>
<keyword evidence="1 4" id="KW-0853">WD repeat</keyword>
<feature type="repeat" description="WD" evidence="4">
    <location>
        <begin position="878"/>
        <end position="919"/>
    </location>
</feature>
<feature type="repeat" description="WD" evidence="4">
    <location>
        <begin position="584"/>
        <end position="625"/>
    </location>
</feature>
<feature type="domain" description="EML-like second beta-propeller" evidence="7">
    <location>
        <begin position="885"/>
        <end position="1046"/>
    </location>
</feature>
<dbReference type="InterPro" id="IPR051983">
    <property type="entry name" value="WSB_SOCS-box_domain"/>
</dbReference>
<feature type="repeat" description="WD" evidence="4">
    <location>
        <begin position="752"/>
        <end position="793"/>
    </location>
</feature>
<dbReference type="SMART" id="SM00320">
    <property type="entry name" value="WD40"/>
    <property type="match status" value="14"/>
</dbReference>
<dbReference type="GO" id="GO:0000209">
    <property type="term" value="P:protein polyubiquitination"/>
    <property type="evidence" value="ECO:0007669"/>
    <property type="project" value="TreeGrafter"/>
</dbReference>
<evidence type="ECO:0000256" key="4">
    <source>
        <dbReference type="PROSITE-ProRule" id="PRU00221"/>
    </source>
</evidence>
<dbReference type="FunFam" id="2.130.10.10:FF:000228">
    <property type="entry name" value="COMPASS-like H3K4 histone methylase component WDR5A"/>
    <property type="match status" value="1"/>
</dbReference>
<protein>
    <submittedName>
        <fullName evidence="8">NACHT domain-containing protein</fullName>
    </submittedName>
</protein>
<dbReference type="AlphaFoldDB" id="A0AA96WG15"/>
<feature type="repeat" description="WD" evidence="4">
    <location>
        <begin position="626"/>
        <end position="667"/>
    </location>
</feature>
<evidence type="ECO:0000259" key="7">
    <source>
        <dbReference type="Pfam" id="PF23414"/>
    </source>
</evidence>
<dbReference type="CDD" id="cd00200">
    <property type="entry name" value="WD40"/>
    <property type="match status" value="2"/>
</dbReference>
<feature type="repeat" description="WD" evidence="4">
    <location>
        <begin position="1046"/>
        <end position="1087"/>
    </location>
</feature>
<dbReference type="PRINTS" id="PR00320">
    <property type="entry name" value="GPROTEINBRPT"/>
</dbReference>
<evidence type="ECO:0000256" key="2">
    <source>
        <dbReference type="ARBA" id="ARBA00022737"/>
    </source>
</evidence>
<organism evidence="8">
    <name type="scientific">Leptolyngbya sp. NK1-12</name>
    <dbReference type="NCBI Taxonomy" id="2547451"/>
    <lineage>
        <taxon>Bacteria</taxon>
        <taxon>Bacillati</taxon>
        <taxon>Cyanobacteriota</taxon>
        <taxon>Cyanophyceae</taxon>
        <taxon>Leptolyngbyales</taxon>
        <taxon>Leptolyngbyaceae</taxon>
        <taxon>Leptolyngbya group</taxon>
        <taxon>Leptolyngbya</taxon>
    </lineage>
</organism>
<evidence type="ECO:0000256" key="3">
    <source>
        <dbReference type="ARBA" id="ARBA00022786"/>
    </source>
</evidence>
<dbReference type="SUPFAM" id="SSF50978">
    <property type="entry name" value="WD40 repeat-like"/>
    <property type="match status" value="2"/>
</dbReference>
<dbReference type="Pfam" id="PF00931">
    <property type="entry name" value="NB-ARC"/>
    <property type="match status" value="1"/>
</dbReference>
<keyword evidence="2" id="KW-0677">Repeat</keyword>
<sequence>MADIAVALEIDAAAARKRLGEVYRKFNILGRGPGKLARLLQVLMSQYQQQYPSQLQAEPAEDPKDLSRSVSAPKSTKQTTKWADTPEMVFESLAEVDAFYGRSRELDQLEAWVVKERCRLVEVLGSGGIGKTSLVAELVKRVKDQFEQVVWCSLSHTPPPNEILAELLQKLGDGQVDRLSENLDERMVQLLGYLQRHRCLLILDGIEHTLRRDALAGTYQEGYQDYGTLLRLVAKTEHQSCLVATSSEKTQEFTELEGRKVRAFHLQGLTAIEARDFFKERGLFAESDQAWSTINQLYGGNPLALKIASVTIQEVFGGSLTEFLNQGTAVFGDISNLLRQQFERLSRLERHIMYWLALSAEPTSLTELRNDMVPPVAQPRLLEALESLSRRSLVERDKALFSLQPVVMEYVANRLIERVYEEISSGKIKLLNSHALIKAEAKDYIRERQIGLILKPLIERLATNFANEVAVQQRLLQLVAEQQQAPLKPGYMAGNLLNLMGQMRLDLSDCDFSRLTVRQAYLKDMELHRVNFTRADLAQSVFAEKLGSILSLAFSPDGKRLATGDTDNQIRIWNLVTGEQIATWQGHEDWVRSVAFSPDGQTLASGSEDKTIRLWNVATGQCNRILENHTSWVRSVAFSPDGQLLASGSDDHTVRIWQVATGECIHKLTEHTNVVRSVAFSPDGQLLASGSSDHTICLWDVRQGNCIRVLKQHLRGVRSVAFSPDGQTLASGSSDHTICLWTLETGKCWRTLKGHRGWVWSVVFSPNGQVLASGSEDQTVRLWQVETGELLKTLHGHTSWVRSVKFSPDGQLLASGSDDQTVKLWDVKNGQRLKTLQGYARGIRSVAFSPDGQTLASGSEDQTVRIWNIATEQCLIELSEHKSRVWSVAFSPDGRLLASGSEDCTIRLWHMGTGECLKIFSGHGDGVHSVAFSPDGQILASGSSDRTVRLWQVMTGQCLAILSGHTDWVWSVTFSPDGNTLASGSSDLTVKLWDVRTYQCLNTLKGHTHWIRSVAFSPDGKTLASSSVGRMVRLWDVKSGKNLSTLDGFKNGIRSVAFSRDSRILASGSDDRVVRLWDVKSGQCLQALEGHADRVRSVAFSLDGKLLASGSNDEAIKLWQVETGKELKTLRLPRLYEGMNITGALNLSPTQRSTLIALGAIDEYLTCC</sequence>
<dbReference type="InterPro" id="IPR019775">
    <property type="entry name" value="WD40_repeat_CS"/>
</dbReference>
<evidence type="ECO:0000259" key="6">
    <source>
        <dbReference type="Pfam" id="PF00931"/>
    </source>
</evidence>
<dbReference type="Gene3D" id="2.130.10.10">
    <property type="entry name" value="YVTN repeat-like/Quinoprotein amine dehydrogenase"/>
    <property type="match status" value="7"/>
</dbReference>
<feature type="repeat" description="WD" evidence="4">
    <location>
        <begin position="836"/>
        <end position="877"/>
    </location>
</feature>
<dbReference type="InterPro" id="IPR036322">
    <property type="entry name" value="WD40_repeat_dom_sf"/>
</dbReference>
<feature type="region of interest" description="Disordered" evidence="5">
    <location>
        <begin position="53"/>
        <end position="81"/>
    </location>
</feature>
<feature type="repeat" description="WD" evidence="4">
    <location>
        <begin position="962"/>
        <end position="1003"/>
    </location>
</feature>
<evidence type="ECO:0000313" key="8">
    <source>
        <dbReference type="EMBL" id="WNZ24369.1"/>
    </source>
</evidence>
<dbReference type="GO" id="GO:0043531">
    <property type="term" value="F:ADP binding"/>
    <property type="evidence" value="ECO:0007669"/>
    <property type="project" value="InterPro"/>
</dbReference>
<feature type="repeat" description="WD" evidence="4">
    <location>
        <begin position="542"/>
        <end position="583"/>
    </location>
</feature>
<accession>A0AA96WG15</accession>
<dbReference type="InterPro" id="IPR015943">
    <property type="entry name" value="WD40/YVTN_repeat-like_dom_sf"/>
</dbReference>
<dbReference type="InterPro" id="IPR055442">
    <property type="entry name" value="Beta-prop_EML-like_2nd"/>
</dbReference>
<feature type="repeat" description="WD" evidence="4">
    <location>
        <begin position="920"/>
        <end position="961"/>
    </location>
</feature>
<dbReference type="Pfam" id="PF25173">
    <property type="entry name" value="Beta-prop_WDR3_1st"/>
    <property type="match status" value="1"/>
</dbReference>
<dbReference type="PROSITE" id="PS50294">
    <property type="entry name" value="WD_REPEATS_REGION"/>
    <property type="match status" value="14"/>
</dbReference>
<dbReference type="InterPro" id="IPR001680">
    <property type="entry name" value="WD40_rpt"/>
</dbReference>
<dbReference type="Gene3D" id="3.40.50.300">
    <property type="entry name" value="P-loop containing nucleotide triphosphate hydrolases"/>
    <property type="match status" value="1"/>
</dbReference>
<feature type="repeat" description="WD" evidence="4">
    <location>
        <begin position="710"/>
        <end position="751"/>
    </location>
</feature>
<dbReference type="InterPro" id="IPR020472">
    <property type="entry name" value="WD40_PAC1"/>
</dbReference>